<protein>
    <submittedName>
        <fullName evidence="6">LysR family transcriptional regulator</fullName>
    </submittedName>
</protein>
<gene>
    <name evidence="6" type="ORF">WQE_03262</name>
</gene>
<dbReference type="Pfam" id="PF00126">
    <property type="entry name" value="HTH_1"/>
    <property type="match status" value="1"/>
</dbReference>
<dbReference type="EMBL" id="AKAU01000019">
    <property type="protein sequence ID" value="EIN02566.1"/>
    <property type="molecule type" value="Genomic_DNA"/>
</dbReference>
<dbReference type="Gene3D" id="3.40.190.10">
    <property type="entry name" value="Periplasmic binding protein-like II"/>
    <property type="match status" value="2"/>
</dbReference>
<dbReference type="SUPFAM" id="SSF46785">
    <property type="entry name" value="Winged helix' DNA-binding domain"/>
    <property type="match status" value="1"/>
</dbReference>
<reference evidence="6 7" key="1">
    <citation type="journal article" date="2012" name="J. Bacteriol.">
        <title>Draft Genome Sequence of the Soil Bacterium Burkholderia terrae Strain BS001, Which Interacts with Fungal Surface Structures.</title>
        <authorList>
            <person name="Nazir R."/>
            <person name="Hansen M.A."/>
            <person name="Sorensen S."/>
            <person name="van Elsas J.D."/>
        </authorList>
    </citation>
    <scope>NUCLEOTIDE SEQUENCE [LARGE SCALE GENOMIC DNA]</scope>
    <source>
        <strain evidence="6 7">BS001</strain>
    </source>
</reference>
<evidence type="ECO:0000256" key="3">
    <source>
        <dbReference type="ARBA" id="ARBA00023125"/>
    </source>
</evidence>
<evidence type="ECO:0000256" key="2">
    <source>
        <dbReference type="ARBA" id="ARBA00023015"/>
    </source>
</evidence>
<dbReference type="Gene3D" id="1.10.10.10">
    <property type="entry name" value="Winged helix-like DNA-binding domain superfamily/Winged helix DNA-binding domain"/>
    <property type="match status" value="1"/>
</dbReference>
<comment type="caution">
    <text evidence="6">The sequence shown here is derived from an EMBL/GenBank/DDBJ whole genome shotgun (WGS) entry which is preliminary data.</text>
</comment>
<keyword evidence="2" id="KW-0805">Transcription regulation</keyword>
<evidence type="ECO:0000256" key="4">
    <source>
        <dbReference type="ARBA" id="ARBA00023163"/>
    </source>
</evidence>
<dbReference type="InterPro" id="IPR005119">
    <property type="entry name" value="LysR_subst-bd"/>
</dbReference>
<dbReference type="Proteomes" id="UP000004980">
    <property type="component" value="Unassembled WGS sequence"/>
</dbReference>
<dbReference type="InterPro" id="IPR050176">
    <property type="entry name" value="LTTR"/>
</dbReference>
<keyword evidence="7" id="KW-1185">Reference proteome</keyword>
<accession>A0ABN0FUM2</accession>
<evidence type="ECO:0000313" key="6">
    <source>
        <dbReference type="EMBL" id="EIN02566.1"/>
    </source>
</evidence>
<comment type="similarity">
    <text evidence="1">Belongs to the LysR transcriptional regulatory family.</text>
</comment>
<dbReference type="SUPFAM" id="SSF53850">
    <property type="entry name" value="Periplasmic binding protein-like II"/>
    <property type="match status" value="1"/>
</dbReference>
<dbReference type="PANTHER" id="PTHR30579:SF7">
    <property type="entry name" value="HTH-TYPE TRANSCRIPTIONAL REGULATOR LRHA-RELATED"/>
    <property type="match status" value="1"/>
</dbReference>
<feature type="domain" description="HTH lysR-type" evidence="5">
    <location>
        <begin position="6"/>
        <end position="63"/>
    </location>
</feature>
<dbReference type="InterPro" id="IPR036390">
    <property type="entry name" value="WH_DNA-bd_sf"/>
</dbReference>
<evidence type="ECO:0000313" key="7">
    <source>
        <dbReference type="Proteomes" id="UP000004980"/>
    </source>
</evidence>
<dbReference type="PANTHER" id="PTHR30579">
    <property type="entry name" value="TRANSCRIPTIONAL REGULATOR"/>
    <property type="match status" value="1"/>
</dbReference>
<sequence>MRPQDFDLDLVRAFVVVSETRNFTQAAARLHRTQSAISMKIKRLEEQVGERLFERDTTNVKLTSIGERFVGIARRLIEAHEDAFFALNQSFATGKLTLATSETYASCLLPPILSEVRKTFPNIEMEIRCGHSWKMLESMDTEDIDLVIATKYPPRRDGEPLGTERLMWVCRHDSDVYLATPLPLAVFPDGCLYRRAGIAALDAEQREWRISYTSLNHEGLLAAVDSGSAVSIMIESAVNEKHRVLLPNDGFPALAATEIELYSRRMGSSPVAKHVSETIRKHFAARRCERELRDIETMTYPVIPQRRTTRTVASDPAKHVAPLVAHNQ</sequence>
<dbReference type="PROSITE" id="PS50931">
    <property type="entry name" value="HTH_LYSR"/>
    <property type="match status" value="1"/>
</dbReference>
<dbReference type="PRINTS" id="PR00039">
    <property type="entry name" value="HTHLYSR"/>
</dbReference>
<keyword evidence="4" id="KW-0804">Transcription</keyword>
<proteinExistence type="inferred from homology"/>
<evidence type="ECO:0000256" key="1">
    <source>
        <dbReference type="ARBA" id="ARBA00009437"/>
    </source>
</evidence>
<keyword evidence="3" id="KW-0238">DNA-binding</keyword>
<dbReference type="InterPro" id="IPR036388">
    <property type="entry name" value="WH-like_DNA-bd_sf"/>
</dbReference>
<dbReference type="InterPro" id="IPR000847">
    <property type="entry name" value="LysR_HTH_N"/>
</dbReference>
<dbReference type="RefSeq" id="WP_007577625.1">
    <property type="nucleotide sequence ID" value="NZ_AKAU01000019.1"/>
</dbReference>
<organism evidence="6 7">
    <name type="scientific">Paraburkholderia hospita</name>
    <dbReference type="NCBI Taxonomy" id="169430"/>
    <lineage>
        <taxon>Bacteria</taxon>
        <taxon>Pseudomonadati</taxon>
        <taxon>Pseudomonadota</taxon>
        <taxon>Betaproteobacteria</taxon>
        <taxon>Burkholderiales</taxon>
        <taxon>Burkholderiaceae</taxon>
        <taxon>Paraburkholderia</taxon>
    </lineage>
</organism>
<name>A0ABN0FUM2_9BURK</name>
<dbReference type="Pfam" id="PF03466">
    <property type="entry name" value="LysR_substrate"/>
    <property type="match status" value="1"/>
</dbReference>
<evidence type="ECO:0000259" key="5">
    <source>
        <dbReference type="PROSITE" id="PS50931"/>
    </source>
</evidence>